<evidence type="ECO:0000256" key="5">
    <source>
        <dbReference type="ARBA" id="ARBA00023180"/>
    </source>
</evidence>
<keyword evidence="8" id="KW-1185">Reference proteome</keyword>
<dbReference type="PANTHER" id="PTHR43142:SF1">
    <property type="entry name" value="CARBOXYLIC ESTER HYDROLASE"/>
    <property type="match status" value="1"/>
</dbReference>
<dbReference type="InterPro" id="IPR029058">
    <property type="entry name" value="AB_hydrolase_fold"/>
</dbReference>
<evidence type="ECO:0000256" key="6">
    <source>
        <dbReference type="RuleBase" id="RU361235"/>
    </source>
</evidence>
<organism evidence="8 9">
    <name type="scientific">Bombyx mandarina</name>
    <name type="common">Wild silk moth</name>
    <name type="synonym">Wild silkworm</name>
    <dbReference type="NCBI Taxonomy" id="7092"/>
    <lineage>
        <taxon>Eukaryota</taxon>
        <taxon>Metazoa</taxon>
        <taxon>Ecdysozoa</taxon>
        <taxon>Arthropoda</taxon>
        <taxon>Hexapoda</taxon>
        <taxon>Insecta</taxon>
        <taxon>Pterygota</taxon>
        <taxon>Neoptera</taxon>
        <taxon>Endopterygota</taxon>
        <taxon>Lepidoptera</taxon>
        <taxon>Glossata</taxon>
        <taxon>Ditrysia</taxon>
        <taxon>Bombycoidea</taxon>
        <taxon>Bombycidae</taxon>
        <taxon>Bombycinae</taxon>
        <taxon>Bombyx</taxon>
    </lineage>
</organism>
<evidence type="ECO:0000313" key="8">
    <source>
        <dbReference type="Proteomes" id="UP000504629"/>
    </source>
</evidence>
<accession>A0A6J2KL55</accession>
<evidence type="ECO:0000256" key="2">
    <source>
        <dbReference type="ARBA" id="ARBA00022487"/>
    </source>
</evidence>
<keyword evidence="3 6" id="KW-0378">Hydrolase</keyword>
<dbReference type="AlphaFoldDB" id="A0A6J2KL55"/>
<dbReference type="InterPro" id="IPR019826">
    <property type="entry name" value="Carboxylesterase_B_AS"/>
</dbReference>
<reference evidence="9" key="1">
    <citation type="submission" date="2025-08" db="UniProtKB">
        <authorList>
            <consortium name="RefSeq"/>
        </authorList>
    </citation>
    <scope>IDENTIFICATION</scope>
    <source>
        <tissue evidence="9">Silk gland</tissue>
    </source>
</reference>
<dbReference type="GO" id="GO:0052689">
    <property type="term" value="F:carboxylic ester hydrolase activity"/>
    <property type="evidence" value="ECO:0007669"/>
    <property type="project" value="UniProtKB-KW"/>
</dbReference>
<name>A0A6J2KL55_BOMMA</name>
<dbReference type="GeneID" id="114252015"/>
<dbReference type="Proteomes" id="UP000504629">
    <property type="component" value="Unplaced"/>
</dbReference>
<feature type="domain" description="Carboxylesterase type B" evidence="7">
    <location>
        <begin position="3"/>
        <end position="524"/>
    </location>
</feature>
<dbReference type="SUPFAM" id="SSF53474">
    <property type="entry name" value="alpha/beta-Hydrolases"/>
    <property type="match status" value="1"/>
</dbReference>
<evidence type="ECO:0000256" key="1">
    <source>
        <dbReference type="ARBA" id="ARBA00005964"/>
    </source>
</evidence>
<keyword evidence="5" id="KW-0325">Glycoprotein</keyword>
<dbReference type="PANTHER" id="PTHR43142">
    <property type="entry name" value="CARBOXYLIC ESTER HYDROLASE"/>
    <property type="match status" value="1"/>
</dbReference>
<evidence type="ECO:0000313" key="9">
    <source>
        <dbReference type="RefSeq" id="XP_028042288.1"/>
    </source>
</evidence>
<protein>
    <recommendedName>
        <fullName evidence="6">Carboxylic ester hydrolase</fullName>
        <ecNumber evidence="6">3.1.1.-</ecNumber>
    </recommendedName>
</protein>
<evidence type="ECO:0000256" key="3">
    <source>
        <dbReference type="ARBA" id="ARBA00022801"/>
    </source>
</evidence>
<proteinExistence type="inferred from homology"/>
<dbReference type="PROSITE" id="PS00941">
    <property type="entry name" value="CARBOXYLESTERASE_B_2"/>
    <property type="match status" value="1"/>
</dbReference>
<sequence length="535" mass="60670">MVKVKVTQGWLEGEVLETVTGDRKYYSFKGIPYAEPPLGKLRFKAPRPALPWEGVKKATQHGPVCPQVDIFTEILIPGSEDCLYLNVYTPEINSETLLPVMFFIHGGGYKSGSGNVDNYGPDFLVAHGIVLVTINYRLDALGFLCLDTEEVPGNAGMKDQVAALKWVKENISSFGGDPDNITVFGESAGGASTSFHVISPMSNGLFKRVISMSGVLFCDWSIAFEPRRRAFKLGQLLGIETENPDELLEYLQNVPVEKLVNTDPNIITMEELHKNMLKMYHFTPVVEKDFGQEHFLTREPIEVLKHGNINDVDMLLGFTNEEAIIGITLLEKHLVHLYNKYIDLFAPRLITIKATPDKVLEISDRIRHFYFGNKKVNLESMREFVTFVNDCGFIYPIHRFAGKLSDLINTKVFMYKFSMFSNRNVYGAAGANYKITGASHLEDLMYLFDAKKFDLKIETTSREYRLINLACTIFTNFAKFGNPTPDTSLGVKWPEYNKETRKYCDIGDELTIGLDNYRQTVDFWKKVYEDAGLEF</sequence>
<dbReference type="RefSeq" id="XP_028042288.1">
    <property type="nucleotide sequence ID" value="XM_028186487.1"/>
</dbReference>
<dbReference type="Pfam" id="PF00135">
    <property type="entry name" value="COesterase"/>
    <property type="match status" value="1"/>
</dbReference>
<dbReference type="PROSITE" id="PS00122">
    <property type="entry name" value="CARBOXYLESTERASE_B_1"/>
    <property type="match status" value="1"/>
</dbReference>
<keyword evidence="4" id="KW-1015">Disulfide bond</keyword>
<dbReference type="InterPro" id="IPR019819">
    <property type="entry name" value="Carboxylesterase_B_CS"/>
</dbReference>
<dbReference type="KEGG" id="bman:114252015"/>
<dbReference type="InterPro" id="IPR002018">
    <property type="entry name" value="CarbesteraseB"/>
</dbReference>
<dbReference type="Gene3D" id="3.40.50.1820">
    <property type="entry name" value="alpha/beta hydrolase"/>
    <property type="match status" value="1"/>
</dbReference>
<gene>
    <name evidence="9" type="primary">LOC114252015</name>
</gene>
<evidence type="ECO:0000259" key="7">
    <source>
        <dbReference type="Pfam" id="PF00135"/>
    </source>
</evidence>
<keyword evidence="2" id="KW-0719">Serine esterase</keyword>
<evidence type="ECO:0000256" key="4">
    <source>
        <dbReference type="ARBA" id="ARBA00023157"/>
    </source>
</evidence>
<comment type="similarity">
    <text evidence="1 6">Belongs to the type-B carboxylesterase/lipase family.</text>
</comment>
<dbReference type="OrthoDB" id="19653at2759"/>
<dbReference type="EC" id="3.1.1.-" evidence="6"/>